<dbReference type="InterPro" id="IPR036259">
    <property type="entry name" value="MFS_trans_sf"/>
</dbReference>
<feature type="domain" description="Major facilitator superfamily (MFS) profile" evidence="7">
    <location>
        <begin position="1"/>
        <end position="97"/>
    </location>
</feature>
<evidence type="ECO:0000313" key="8">
    <source>
        <dbReference type="EMBL" id="MFC2949526.1"/>
    </source>
</evidence>
<keyword evidence="2" id="KW-0813">Transport</keyword>
<proteinExistence type="predicted"/>
<feature type="transmembrane region" description="Helical" evidence="6">
    <location>
        <begin position="43"/>
        <end position="66"/>
    </location>
</feature>
<dbReference type="InterPro" id="IPR020846">
    <property type="entry name" value="MFS_dom"/>
</dbReference>
<dbReference type="InterPro" id="IPR011701">
    <property type="entry name" value="MFS"/>
</dbReference>
<dbReference type="Gene3D" id="1.20.1250.20">
    <property type="entry name" value="MFS general substrate transporter like domains"/>
    <property type="match status" value="1"/>
</dbReference>
<comment type="caution">
    <text evidence="8">The sequence shown here is derived from an EMBL/GenBank/DDBJ whole genome shotgun (WGS) entry which is preliminary data.</text>
</comment>
<accession>A0ABV7A9G1</accession>
<feature type="transmembrane region" description="Helical" evidence="6">
    <location>
        <begin position="73"/>
        <end position="92"/>
    </location>
</feature>
<evidence type="ECO:0000313" key="9">
    <source>
        <dbReference type="Proteomes" id="UP001595387"/>
    </source>
</evidence>
<evidence type="ECO:0000256" key="5">
    <source>
        <dbReference type="ARBA" id="ARBA00023136"/>
    </source>
</evidence>
<keyword evidence="9" id="KW-1185">Reference proteome</keyword>
<comment type="subcellular location">
    <subcellularLocation>
        <location evidence="1">Cell membrane</location>
        <topology evidence="1">Multi-pass membrane protein</topology>
    </subcellularLocation>
</comment>
<dbReference type="PROSITE" id="PS50850">
    <property type="entry name" value="MFS"/>
    <property type="match status" value="1"/>
</dbReference>
<dbReference type="Proteomes" id="UP001595387">
    <property type="component" value="Unassembled WGS sequence"/>
</dbReference>
<name>A0ABV7A9G1_9BACI</name>
<evidence type="ECO:0000256" key="2">
    <source>
        <dbReference type="ARBA" id="ARBA00022448"/>
    </source>
</evidence>
<dbReference type="PANTHER" id="PTHR23508">
    <property type="entry name" value="CARBOXYLIC ACID TRANSPORTER PROTEIN HOMOLOG"/>
    <property type="match status" value="1"/>
</dbReference>
<dbReference type="EMBL" id="JBHRRZ010000037">
    <property type="protein sequence ID" value="MFC2949526.1"/>
    <property type="molecule type" value="Genomic_DNA"/>
</dbReference>
<dbReference type="Pfam" id="PF07690">
    <property type="entry name" value="MFS_1"/>
    <property type="match status" value="1"/>
</dbReference>
<protein>
    <submittedName>
        <fullName evidence="8">MFS transporter</fullName>
    </submittedName>
</protein>
<reference evidence="9" key="1">
    <citation type="journal article" date="2019" name="Int. J. Syst. Evol. Microbiol.">
        <title>The Global Catalogue of Microorganisms (GCM) 10K type strain sequencing project: providing services to taxonomists for standard genome sequencing and annotation.</title>
        <authorList>
            <consortium name="The Broad Institute Genomics Platform"/>
            <consortium name="The Broad Institute Genome Sequencing Center for Infectious Disease"/>
            <person name="Wu L."/>
            <person name="Ma J."/>
        </authorList>
    </citation>
    <scope>NUCLEOTIDE SEQUENCE [LARGE SCALE GENOMIC DNA]</scope>
    <source>
        <strain evidence="9">KCTC 13193</strain>
    </source>
</reference>
<evidence type="ECO:0000256" key="1">
    <source>
        <dbReference type="ARBA" id="ARBA00004651"/>
    </source>
</evidence>
<organism evidence="8 9">
    <name type="scientific">Virgibacillus sediminis</name>
    <dbReference type="NCBI Taxonomy" id="202260"/>
    <lineage>
        <taxon>Bacteria</taxon>
        <taxon>Bacillati</taxon>
        <taxon>Bacillota</taxon>
        <taxon>Bacilli</taxon>
        <taxon>Bacillales</taxon>
        <taxon>Bacillaceae</taxon>
        <taxon>Virgibacillus</taxon>
    </lineage>
</organism>
<evidence type="ECO:0000256" key="4">
    <source>
        <dbReference type="ARBA" id="ARBA00022989"/>
    </source>
</evidence>
<sequence>MTSSLILLYVLIAIGGACTVGTQNLVNPYISEFYPREISTTGVGVTVGVGRIGAFLAPTIIGLVLATSIAPQNAFMVFAIPSVIGGIAFLLVQEKYGSFDRLKADNASAGQANNEAV</sequence>
<keyword evidence="4 6" id="KW-1133">Transmembrane helix</keyword>
<dbReference type="RefSeq" id="WP_390307495.1">
    <property type="nucleotide sequence ID" value="NZ_JBHRRZ010000037.1"/>
</dbReference>
<keyword evidence="5 6" id="KW-0472">Membrane</keyword>
<dbReference type="PANTHER" id="PTHR23508:SF10">
    <property type="entry name" value="CARBOXYLIC ACID TRANSPORTER PROTEIN HOMOLOG"/>
    <property type="match status" value="1"/>
</dbReference>
<dbReference type="SUPFAM" id="SSF103473">
    <property type="entry name" value="MFS general substrate transporter"/>
    <property type="match status" value="1"/>
</dbReference>
<keyword evidence="3 6" id="KW-0812">Transmembrane</keyword>
<evidence type="ECO:0000259" key="7">
    <source>
        <dbReference type="PROSITE" id="PS50850"/>
    </source>
</evidence>
<evidence type="ECO:0000256" key="3">
    <source>
        <dbReference type="ARBA" id="ARBA00022692"/>
    </source>
</evidence>
<gene>
    <name evidence="8" type="ORF">ACFODW_14485</name>
</gene>
<evidence type="ECO:0000256" key="6">
    <source>
        <dbReference type="SAM" id="Phobius"/>
    </source>
</evidence>